<sequence>MNLDFLTPLYWLAFSLAGFGLASYLLGRAALNWRLWRHGDDYADARRYGRTVMQLTWLAGVLLTGCLLLWRG</sequence>
<evidence type="ECO:0000256" key="1">
    <source>
        <dbReference type="SAM" id="Phobius"/>
    </source>
</evidence>
<reference evidence="2 3" key="1">
    <citation type="submission" date="2018-08" db="EMBL/GenBank/DDBJ databases">
        <title>Complete genome sequence of JP2-74.</title>
        <authorList>
            <person name="Wu L."/>
        </authorList>
    </citation>
    <scope>NUCLEOTIDE SEQUENCE [LARGE SCALE GENOMIC DNA]</scope>
    <source>
        <strain evidence="2 3">JP2-74</strain>
    </source>
</reference>
<dbReference type="Proteomes" id="UP000259465">
    <property type="component" value="Chromosome"/>
</dbReference>
<keyword evidence="1" id="KW-1133">Transmembrane helix</keyword>
<accession>A0AAD0W9U1</accession>
<dbReference type="KEGG" id="crz:D1345_16940"/>
<dbReference type="EMBL" id="CP031968">
    <property type="protein sequence ID" value="AXT47757.1"/>
    <property type="molecule type" value="Genomic_DNA"/>
</dbReference>
<evidence type="ECO:0000313" key="3">
    <source>
        <dbReference type="Proteomes" id="UP000259465"/>
    </source>
</evidence>
<proteinExistence type="predicted"/>
<keyword evidence="3" id="KW-1185">Reference proteome</keyword>
<keyword evidence="1" id="KW-0472">Membrane</keyword>
<protein>
    <submittedName>
        <fullName evidence="2">Uncharacterized protein</fullName>
    </submittedName>
</protein>
<gene>
    <name evidence="2" type="ORF">D1345_16940</name>
</gene>
<feature type="transmembrane region" description="Helical" evidence="1">
    <location>
        <begin position="52"/>
        <end position="70"/>
    </location>
</feature>
<dbReference type="RefSeq" id="WP_118268223.1">
    <property type="nucleotide sequence ID" value="NZ_CP031968.1"/>
</dbReference>
<organism evidence="2 3">
    <name type="scientific">Chromobacterium rhizoryzae</name>
    <dbReference type="NCBI Taxonomy" id="1778675"/>
    <lineage>
        <taxon>Bacteria</taxon>
        <taxon>Pseudomonadati</taxon>
        <taxon>Pseudomonadota</taxon>
        <taxon>Betaproteobacteria</taxon>
        <taxon>Neisseriales</taxon>
        <taxon>Chromobacteriaceae</taxon>
        <taxon>Chromobacterium</taxon>
    </lineage>
</organism>
<name>A0AAD0W9U1_9NEIS</name>
<evidence type="ECO:0000313" key="2">
    <source>
        <dbReference type="EMBL" id="AXT47757.1"/>
    </source>
</evidence>
<dbReference type="AlphaFoldDB" id="A0AAD0W9U1"/>
<keyword evidence="1" id="KW-0812">Transmembrane</keyword>
<feature type="transmembrane region" description="Helical" evidence="1">
    <location>
        <begin position="12"/>
        <end position="31"/>
    </location>
</feature>